<feature type="compositionally biased region" description="Pro residues" evidence="1">
    <location>
        <begin position="76"/>
        <end position="85"/>
    </location>
</feature>
<feature type="region of interest" description="Disordered" evidence="1">
    <location>
        <begin position="778"/>
        <end position="899"/>
    </location>
</feature>
<feature type="compositionally biased region" description="Low complexity" evidence="1">
    <location>
        <begin position="326"/>
        <end position="336"/>
    </location>
</feature>
<evidence type="ECO:0000313" key="5">
    <source>
        <dbReference type="Proteomes" id="UP000836402"/>
    </source>
</evidence>
<feature type="compositionally biased region" description="Polar residues" evidence="1">
    <location>
        <begin position="726"/>
        <end position="742"/>
    </location>
</feature>
<feature type="compositionally biased region" description="Low complexity" evidence="1">
    <location>
        <begin position="220"/>
        <end position="233"/>
    </location>
</feature>
<feature type="region of interest" description="Disordered" evidence="1">
    <location>
        <begin position="359"/>
        <end position="392"/>
    </location>
</feature>
<evidence type="ECO:0000313" key="3">
    <source>
        <dbReference type="EMBL" id="KAE8262226.1"/>
    </source>
</evidence>
<keyword evidence="5" id="KW-1185">Reference proteome</keyword>
<feature type="compositionally biased region" description="Low complexity" evidence="1">
    <location>
        <begin position="59"/>
        <end position="72"/>
    </location>
</feature>
<feature type="region of interest" description="Disordered" evidence="1">
    <location>
        <begin position="1027"/>
        <end position="1046"/>
    </location>
</feature>
<feature type="compositionally biased region" description="Basic and acidic residues" evidence="1">
    <location>
        <begin position="1075"/>
        <end position="1086"/>
    </location>
</feature>
<feature type="compositionally biased region" description="Polar residues" evidence="1">
    <location>
        <begin position="291"/>
        <end position="301"/>
    </location>
</feature>
<feature type="compositionally biased region" description="Basic residues" evidence="1">
    <location>
        <begin position="705"/>
        <end position="714"/>
    </location>
</feature>
<dbReference type="Proteomes" id="UP000077671">
    <property type="component" value="Unassembled WGS sequence"/>
</dbReference>
<accession>A0A177UPQ4</accession>
<feature type="compositionally biased region" description="Basic residues" evidence="1">
    <location>
        <begin position="1033"/>
        <end position="1043"/>
    </location>
</feature>
<feature type="compositionally biased region" description="Low complexity" evidence="1">
    <location>
        <begin position="148"/>
        <end position="187"/>
    </location>
</feature>
<proteinExistence type="predicted"/>
<feature type="region of interest" description="Disordered" evidence="1">
    <location>
        <begin position="1"/>
        <end position="31"/>
    </location>
</feature>
<name>A0A177UPQ4_9BASI</name>
<feature type="compositionally biased region" description="Polar residues" evidence="1">
    <location>
        <begin position="450"/>
        <end position="462"/>
    </location>
</feature>
<feature type="compositionally biased region" description="Low complexity" evidence="1">
    <location>
        <begin position="990"/>
        <end position="1000"/>
    </location>
</feature>
<feature type="region of interest" description="Disordered" evidence="1">
    <location>
        <begin position="1067"/>
        <end position="1099"/>
    </location>
</feature>
<comment type="caution">
    <text evidence="3">The sequence shown here is derived from an EMBL/GenBank/DDBJ whole genome shotgun (WGS) entry which is preliminary data.</text>
</comment>
<sequence length="1177" mass="124287">MSYPKGKHKRVDSGGDGRSDGHDGNPRLYVEDYHLPHTTHLSSGKAWVSSAARLRTITGSSADSSSDSGLSSEPTPTIPQQPCSPSPAKTVGLGRPSTSRFDSLHDLLQQAGYKETRIVTPQTHSPVSRTHSLTQSAAQQALALNMLSDSQTQQQRRASTASQSAANNSGWFSSLLTRPPRRTTSTSIERDPYRPGIPHSSSDPTISTNYPSIPTLTIDPCSPTSIPSPLPTTHHAARLGTLHSHQHNQLRPALRKRASRTSHALWTGSIAYRNSHTLTNHLHQHLHQQPKRSATVSGPTHNRSRPSLHAAFAASPTKSLKSASMAAPATVKVKTATEGDDISTRRAEFEAQYDLHRKLHQSPPSSPKEAQEQAMMQPTEGSRRRQNKRSQSTTALMAYPALPVLFAAPAVALRHEACLIPSSIALITDARASASDPLASSHAGMGSEQMEAQGSTQSQQSIRRPGLGRMRSVDLLRDVLDAMLRIRENAADPSQSLAAVDEVGYATVTPTTATDPDTSGEGGRRTTSSSGTLLSVTNSLGLSGETDVAASTELPQPVPQLFLSSPRGITAPQPVGFESILDPPCDEVTMVDGAGTETTGLGSAFLSLFGRGKNKTGAVVPPPSTSTPAPAPWSIVANSAGANGMINSASIEAELDRILAGAGSGRVSASPTKPMGRRGSRVQRPAIEYGERRSSSDSLEVIKPLRIRRSRRRSQGGGGGSRPSSITSADNVSDNPTRCMSPSQLDRIESALRGSAGTLSGARRVSALRSGVEVLRASRDGGASGATEDEQLEQQQQQQVDESSSDQSGSVSKSEEDPSGSLSESDASHRSISIRTQTALESEVNPFLIDSDSSAATNTLLRDVTPSSGPLSTTTEQDTTTTSSAVSTSSSTTAAPGASEIAVRKFFESLVELETPGGKEMVSQQLSVYEDEEDVLGPVVAAAAVDQAGSAALTKGAQPAAGTILSERPAHANTDAKTEQQVPQSKRESLSASSSSSTGSVTPDTHSIHSKEPGRGDTADIQASSLGSSAVIKKPKGKPHGPRKPIIAITHKDMNRLVLDAESKRRAKLGAQQAEGERPRTPDAHRSNKTAPSSPRCSGRLLSSPVAALFDHRDLLRPHVVLVADENYLDQSPTSTMLAQRQLHQPQHQRAAKTGMANKALRATTSQPVLGKSDIVG</sequence>
<reference evidence="3" key="1">
    <citation type="submission" date="2016-04" db="EMBL/GenBank/DDBJ databases">
        <authorList>
            <person name="Nguyen H.D."/>
            <person name="Kesanakurti P."/>
            <person name="Cullis J."/>
            <person name="Levesque C.A."/>
            <person name="Hambleton S."/>
        </authorList>
    </citation>
    <scope>NUCLEOTIDE SEQUENCE</scope>
    <source>
        <strain evidence="3">DAOMC 238032</strain>
    </source>
</reference>
<protein>
    <submittedName>
        <fullName evidence="3">Uncharacterized protein</fullName>
    </submittedName>
</protein>
<reference evidence="3" key="2">
    <citation type="journal article" date="2019" name="IMA Fungus">
        <title>Genome sequencing and comparison of five Tilletia species to identify candidate genes for the detection of regulated species infecting wheat.</title>
        <authorList>
            <person name="Nguyen H.D.T."/>
            <person name="Sultana T."/>
            <person name="Kesanakurti P."/>
            <person name="Hambleton S."/>
        </authorList>
    </citation>
    <scope>NUCLEOTIDE SEQUENCE</scope>
    <source>
        <strain evidence="3">DAOMC 238032</strain>
    </source>
</reference>
<evidence type="ECO:0000313" key="4">
    <source>
        <dbReference type="Proteomes" id="UP000077671"/>
    </source>
</evidence>
<feature type="compositionally biased region" description="Polar residues" evidence="1">
    <location>
        <begin position="199"/>
        <end position="215"/>
    </location>
</feature>
<feature type="region of interest" description="Disordered" evidence="1">
    <location>
        <begin position="283"/>
        <end position="344"/>
    </location>
</feature>
<feature type="compositionally biased region" description="Basic residues" evidence="1">
    <location>
        <begin position="1"/>
        <end position="10"/>
    </location>
</feature>
<dbReference type="AlphaFoldDB" id="A0A177UPQ4"/>
<feature type="compositionally biased region" description="Basic and acidic residues" evidence="1">
    <location>
        <begin position="968"/>
        <end position="978"/>
    </location>
</feature>
<feature type="compositionally biased region" description="Low complexity" evidence="1">
    <location>
        <begin position="872"/>
        <end position="899"/>
    </location>
</feature>
<feature type="region of interest" description="Disordered" evidence="1">
    <location>
        <begin position="148"/>
        <end position="234"/>
    </location>
</feature>
<gene>
    <name evidence="3" type="ORF">A4X03_0g2622</name>
    <name evidence="2" type="ORF">JKIAZH3_G407</name>
</gene>
<dbReference type="Proteomes" id="UP000836402">
    <property type="component" value="Unassembled WGS sequence"/>
</dbReference>
<evidence type="ECO:0000256" key="1">
    <source>
        <dbReference type="SAM" id="MobiDB-lite"/>
    </source>
</evidence>
<reference evidence="2" key="3">
    <citation type="submission" date="2020-10" db="EMBL/GenBank/DDBJ databases">
        <authorList>
            <person name="Sedaghatjoo S."/>
        </authorList>
    </citation>
    <scope>NUCLEOTIDE SEQUENCE</scope>
    <source>
        <strain evidence="2">AZH3</strain>
    </source>
</reference>
<dbReference type="EMBL" id="CAJHJG010006265">
    <property type="protein sequence ID" value="CAD6955937.1"/>
    <property type="molecule type" value="Genomic_DNA"/>
</dbReference>
<feature type="region of interest" description="Disordered" evidence="1">
    <location>
        <begin position="117"/>
        <end position="136"/>
    </location>
</feature>
<feature type="region of interest" description="Disordered" evidence="1">
    <location>
        <begin position="58"/>
        <end position="100"/>
    </location>
</feature>
<feature type="compositionally biased region" description="Polar residues" evidence="1">
    <location>
        <begin position="851"/>
        <end position="871"/>
    </location>
</feature>
<feature type="compositionally biased region" description="Low complexity" evidence="1">
    <location>
        <begin position="793"/>
        <end position="812"/>
    </location>
</feature>
<dbReference type="EMBL" id="LWDD02000263">
    <property type="protein sequence ID" value="KAE8262226.1"/>
    <property type="molecule type" value="Genomic_DNA"/>
</dbReference>
<feature type="compositionally biased region" description="Basic and acidic residues" evidence="1">
    <location>
        <begin position="1006"/>
        <end position="1018"/>
    </location>
</feature>
<feature type="region of interest" description="Disordered" evidence="1">
    <location>
        <begin position="436"/>
        <end position="467"/>
    </location>
</feature>
<feature type="region of interest" description="Disordered" evidence="1">
    <location>
        <begin position="509"/>
        <end position="538"/>
    </location>
</feature>
<feature type="compositionally biased region" description="Polar residues" evidence="1">
    <location>
        <begin position="119"/>
        <end position="131"/>
    </location>
</feature>
<evidence type="ECO:0000313" key="2">
    <source>
        <dbReference type="EMBL" id="CAD6955937.1"/>
    </source>
</evidence>
<feature type="region of interest" description="Disordered" evidence="1">
    <location>
        <begin position="951"/>
        <end position="1021"/>
    </location>
</feature>
<feature type="compositionally biased region" description="Basic and acidic residues" evidence="1">
    <location>
        <begin position="11"/>
        <end position="31"/>
    </location>
</feature>
<organism evidence="3 4">
    <name type="scientific">Tilletia caries</name>
    <name type="common">wheat bunt fungus</name>
    <dbReference type="NCBI Taxonomy" id="13290"/>
    <lineage>
        <taxon>Eukaryota</taxon>
        <taxon>Fungi</taxon>
        <taxon>Dikarya</taxon>
        <taxon>Basidiomycota</taxon>
        <taxon>Ustilaginomycotina</taxon>
        <taxon>Exobasidiomycetes</taxon>
        <taxon>Tilletiales</taxon>
        <taxon>Tilletiaceae</taxon>
        <taxon>Tilletia</taxon>
    </lineage>
</organism>
<feature type="compositionally biased region" description="Polar residues" evidence="1">
    <location>
        <begin position="820"/>
        <end position="840"/>
    </location>
</feature>
<feature type="region of interest" description="Disordered" evidence="1">
    <location>
        <begin position="664"/>
        <end position="742"/>
    </location>
</feature>